<gene>
    <name evidence="1" type="ORF">JZ786_14535</name>
</gene>
<keyword evidence="2" id="KW-1185">Reference proteome</keyword>
<evidence type="ECO:0000313" key="1">
    <source>
        <dbReference type="EMBL" id="QSO45764.1"/>
    </source>
</evidence>
<name>A0A9X7VW80_9BACL</name>
<dbReference type="InterPro" id="IPR009910">
    <property type="entry name" value="DUF1450"/>
</dbReference>
<reference evidence="1 2" key="1">
    <citation type="submission" date="2021-02" db="EMBL/GenBank/DDBJ databases">
        <title>Alicyclobacillus curvatus sp. nov. and Alicyclobacillus mengziensis sp. nov., two acidophilic bacteria isolated from acid mine drainage.</title>
        <authorList>
            <person name="Huang Y."/>
        </authorList>
    </citation>
    <scope>NUCLEOTIDE SEQUENCE [LARGE SCALE GENOMIC DNA]</scope>
    <source>
        <strain evidence="1 2">S30H14</strain>
    </source>
</reference>
<evidence type="ECO:0000313" key="2">
    <source>
        <dbReference type="Proteomes" id="UP000663505"/>
    </source>
</evidence>
<dbReference type="RefSeq" id="WP_206655133.1">
    <property type="nucleotide sequence ID" value="NZ_CP071182.1"/>
</dbReference>
<organism evidence="1 2">
    <name type="scientific">Alicyclobacillus mengziensis</name>
    <dbReference type="NCBI Taxonomy" id="2931921"/>
    <lineage>
        <taxon>Bacteria</taxon>
        <taxon>Bacillati</taxon>
        <taxon>Bacillota</taxon>
        <taxon>Bacilli</taxon>
        <taxon>Bacillales</taxon>
        <taxon>Alicyclobacillaceae</taxon>
        <taxon>Alicyclobacillus</taxon>
    </lineage>
</organism>
<dbReference type="Pfam" id="PF07293">
    <property type="entry name" value="DUF1450"/>
    <property type="match status" value="1"/>
</dbReference>
<dbReference type="KEGG" id="afx:JZ786_14535"/>
<proteinExistence type="predicted"/>
<dbReference type="EMBL" id="CP071182">
    <property type="protein sequence ID" value="QSO45764.1"/>
    <property type="molecule type" value="Genomic_DNA"/>
</dbReference>
<dbReference type="AlphaFoldDB" id="A0A9X7VW80"/>
<sequence length="86" mass="9485">MYGGFILIEVCDANLASGPELFDLEDECNGVSVMENSCMSECELCAARSYVFFNGELITADTTGSLLSLLRERIRQETVEQMDTST</sequence>
<protein>
    <submittedName>
        <fullName evidence="1">DUF1450 domain-containing protein</fullName>
    </submittedName>
</protein>
<dbReference type="Proteomes" id="UP000663505">
    <property type="component" value="Chromosome"/>
</dbReference>
<accession>A0A9X7VW80</accession>